<feature type="domain" description="Amine oxidase" evidence="5">
    <location>
        <begin position="270"/>
        <end position="416"/>
    </location>
</feature>
<dbReference type="PANTHER" id="PTHR43563:SF1">
    <property type="entry name" value="AMINE OXIDASE [FLAVIN-CONTAINING] B"/>
    <property type="match status" value="1"/>
</dbReference>
<dbReference type="EMBL" id="CAKASE010000080">
    <property type="protein sequence ID" value="CAG9581960.1"/>
    <property type="molecule type" value="Genomic_DNA"/>
</dbReference>
<sequence length="538" mass="61122">MVKTKWGTSKHIKADVIVLGCSLPGIVTAHKLKKKFGNTMDIVVLDLAGRQTNLSKCNVAFQEEDEDEDECDNTGETNVFTDSITKRYLSLYAGDFNIPLPDAIMAPEKVRSPLNKLFEHSNGTTVECFTDFHDFDYLNILEKFELNQYQNLLNEYMKDLFQQNNYDDDSNRKRLLYYDHTTMETHICSSLLFSNSREIMRNTVRLVCGTSADNISVLFYLHQCHRSNNSRNLLDGDNTKLREKLIGYCRKRLASKLQKSVASITLTAKSINKISSYSDEQVILKTIKGDTNYVCNLLAMAVKPDELHNIEVEAQLLSDQIMNITASMKQGVAKKFLVQYEEHFWRREGYSGDILSVRGPILWATERPIVSSTGSLERYAALIGYLRVKEPGADSREAVLKQLVRLFGDEAAEPIGYRETIIADTYIPRCGDFVALRRLTRQSRPKFLEWGALDIFGDGDVASALEAGHMAYVHLLGCLRPQAQTYDDLSTTEWPTNLGYSPIRKLCSQLTITTSLRYMAFTAAAYIGYRLLQSRLRK</sequence>
<dbReference type="Gene3D" id="3.50.50.60">
    <property type="entry name" value="FAD/NAD(P)-binding domain"/>
    <property type="match status" value="1"/>
</dbReference>
<dbReference type="GO" id="GO:0097621">
    <property type="term" value="F:monoamine oxidase activity"/>
    <property type="evidence" value="ECO:0007669"/>
    <property type="project" value="UniProtKB-EC"/>
</dbReference>
<protein>
    <recommendedName>
        <fullName evidence="3">monoamine oxidase</fullName>
        <ecNumber evidence="3">1.4.3.4</ecNumber>
    </recommendedName>
</protein>
<dbReference type="InterPro" id="IPR050703">
    <property type="entry name" value="Flavin_MAO"/>
</dbReference>
<evidence type="ECO:0000313" key="7">
    <source>
        <dbReference type="Proteomes" id="UP000789524"/>
    </source>
</evidence>
<comment type="similarity">
    <text evidence="2">Belongs to the flavin monoamine oxidase family.</text>
</comment>
<evidence type="ECO:0000256" key="2">
    <source>
        <dbReference type="ARBA" id="ARBA00005995"/>
    </source>
</evidence>
<evidence type="ECO:0000256" key="3">
    <source>
        <dbReference type="ARBA" id="ARBA00012804"/>
    </source>
</evidence>
<proteinExistence type="inferred from homology"/>
<reference evidence="6" key="1">
    <citation type="submission" date="2021-09" db="EMBL/GenBank/DDBJ databases">
        <authorList>
            <person name="Martin H S."/>
        </authorList>
    </citation>
    <scope>NUCLEOTIDE SEQUENCE</scope>
</reference>
<dbReference type="PANTHER" id="PTHR43563">
    <property type="entry name" value="AMINE OXIDASE"/>
    <property type="match status" value="1"/>
</dbReference>
<dbReference type="Gene3D" id="1.10.405.10">
    <property type="entry name" value="Guanine Nucleotide Dissociation Inhibitor, domain 1"/>
    <property type="match status" value="1"/>
</dbReference>
<evidence type="ECO:0000256" key="4">
    <source>
        <dbReference type="ARBA" id="ARBA00048448"/>
    </source>
</evidence>
<comment type="caution">
    <text evidence="6">The sequence shown here is derived from an EMBL/GenBank/DDBJ whole genome shotgun (WGS) entry which is preliminary data.</text>
</comment>
<organism evidence="6 7">
    <name type="scientific">Danaus chrysippus</name>
    <name type="common">African queen</name>
    <dbReference type="NCBI Taxonomy" id="151541"/>
    <lineage>
        <taxon>Eukaryota</taxon>
        <taxon>Metazoa</taxon>
        <taxon>Ecdysozoa</taxon>
        <taxon>Arthropoda</taxon>
        <taxon>Hexapoda</taxon>
        <taxon>Insecta</taxon>
        <taxon>Pterygota</taxon>
        <taxon>Neoptera</taxon>
        <taxon>Endopterygota</taxon>
        <taxon>Lepidoptera</taxon>
        <taxon>Glossata</taxon>
        <taxon>Ditrysia</taxon>
        <taxon>Papilionoidea</taxon>
        <taxon>Nymphalidae</taxon>
        <taxon>Danainae</taxon>
        <taxon>Danaini</taxon>
        <taxon>Danaina</taxon>
        <taxon>Danaus</taxon>
        <taxon>Anosia</taxon>
    </lineage>
</organism>
<dbReference type="GO" id="GO:0005741">
    <property type="term" value="C:mitochondrial outer membrane"/>
    <property type="evidence" value="ECO:0007669"/>
    <property type="project" value="UniProtKB-SubCell"/>
</dbReference>
<accession>A0A8J2R5N0</accession>
<dbReference type="Gene3D" id="3.90.660.10">
    <property type="match status" value="1"/>
</dbReference>
<dbReference type="OrthoDB" id="7777654at2759"/>
<dbReference type="AlphaFoldDB" id="A0A8J2R5N0"/>
<evidence type="ECO:0000313" key="6">
    <source>
        <dbReference type="EMBL" id="CAG9581960.1"/>
    </source>
</evidence>
<evidence type="ECO:0000256" key="1">
    <source>
        <dbReference type="ARBA" id="ARBA00004362"/>
    </source>
</evidence>
<comment type="catalytic activity">
    <reaction evidence="4">
        <text>a secondary aliphatic amine + O2 + H2O = a primary amine + an aldehyde + H2O2</text>
        <dbReference type="Rhea" id="RHEA:26414"/>
        <dbReference type="ChEBI" id="CHEBI:15377"/>
        <dbReference type="ChEBI" id="CHEBI:15379"/>
        <dbReference type="ChEBI" id="CHEBI:16240"/>
        <dbReference type="ChEBI" id="CHEBI:17478"/>
        <dbReference type="ChEBI" id="CHEBI:58855"/>
        <dbReference type="ChEBI" id="CHEBI:65296"/>
        <dbReference type="EC" id="1.4.3.4"/>
    </reaction>
</comment>
<keyword evidence="7" id="KW-1185">Reference proteome</keyword>
<dbReference type="EC" id="1.4.3.4" evidence="3"/>
<name>A0A8J2R5N0_9NEOP</name>
<dbReference type="InterPro" id="IPR002937">
    <property type="entry name" value="Amino_oxidase"/>
</dbReference>
<dbReference type="InterPro" id="IPR036188">
    <property type="entry name" value="FAD/NAD-bd_sf"/>
</dbReference>
<comment type="subcellular location">
    <subcellularLocation>
        <location evidence="1">Mitochondrion outer membrane</location>
        <topology evidence="1">Single-pass type IV membrane protein</topology>
        <orientation evidence="1">Cytoplasmic side</orientation>
    </subcellularLocation>
</comment>
<evidence type="ECO:0000259" key="5">
    <source>
        <dbReference type="Pfam" id="PF01593"/>
    </source>
</evidence>
<dbReference type="Proteomes" id="UP000789524">
    <property type="component" value="Unassembled WGS sequence"/>
</dbReference>
<dbReference type="SUPFAM" id="SSF54373">
    <property type="entry name" value="FAD-linked reductases, C-terminal domain"/>
    <property type="match status" value="1"/>
</dbReference>
<gene>
    <name evidence="6" type="ORF">DCHRY22_LOCUS14348</name>
</gene>
<dbReference type="Pfam" id="PF01593">
    <property type="entry name" value="Amino_oxidase"/>
    <property type="match status" value="1"/>
</dbReference>